<evidence type="ECO:0000313" key="3">
    <source>
        <dbReference type="Proteomes" id="UP000325333"/>
    </source>
</evidence>
<sequence>MSQTSAGRPGFVRPGRASFTSAKGFNRIGTQGDSPPRHRLRTEHPYPPPWLQDTPQSAARSV</sequence>
<organism evidence="2 3">
    <name type="scientific">Azospirillum argentinense</name>
    <dbReference type="NCBI Taxonomy" id="2970906"/>
    <lineage>
        <taxon>Bacteria</taxon>
        <taxon>Pseudomonadati</taxon>
        <taxon>Pseudomonadota</taxon>
        <taxon>Alphaproteobacteria</taxon>
        <taxon>Rhodospirillales</taxon>
        <taxon>Azospirillaceae</taxon>
        <taxon>Azospirillum</taxon>
    </lineage>
</organism>
<name>A0A5B0L3D7_9PROT</name>
<comment type="caution">
    <text evidence="2">The sequence shown here is derived from an EMBL/GenBank/DDBJ whole genome shotgun (WGS) entry which is preliminary data.</text>
</comment>
<feature type="compositionally biased region" description="Polar residues" evidence="1">
    <location>
        <begin position="18"/>
        <end position="33"/>
    </location>
</feature>
<protein>
    <submittedName>
        <fullName evidence="2">Uncharacterized protein</fullName>
    </submittedName>
</protein>
<dbReference type="AlphaFoldDB" id="A0A5B0L3D7"/>
<dbReference type="EMBL" id="VEWN01000001">
    <property type="protein sequence ID" value="KAA1058849.1"/>
    <property type="molecule type" value="Genomic_DNA"/>
</dbReference>
<proteinExistence type="predicted"/>
<accession>A0A5B0L3D7</accession>
<reference evidence="2 3" key="1">
    <citation type="submission" date="2019-07" db="EMBL/GenBank/DDBJ databases">
        <title>Genome sequencing of the stress-tolerant strain Azospirillum brasilense Az19.</title>
        <authorList>
            <person name="Maroniche G.A."/>
            <person name="Garcia J.E."/>
            <person name="Pagnussat L."/>
            <person name="Amenta M."/>
            <person name="Creus C.M."/>
        </authorList>
    </citation>
    <scope>NUCLEOTIDE SEQUENCE [LARGE SCALE GENOMIC DNA]</scope>
    <source>
        <strain evidence="2 3">Az19</strain>
    </source>
</reference>
<gene>
    <name evidence="2" type="ORF">FH063_001049</name>
</gene>
<dbReference type="Proteomes" id="UP000325333">
    <property type="component" value="Unassembled WGS sequence"/>
</dbReference>
<evidence type="ECO:0000313" key="2">
    <source>
        <dbReference type="EMBL" id="KAA1058849.1"/>
    </source>
</evidence>
<feature type="region of interest" description="Disordered" evidence="1">
    <location>
        <begin position="1"/>
        <end position="62"/>
    </location>
</feature>
<evidence type="ECO:0000256" key="1">
    <source>
        <dbReference type="SAM" id="MobiDB-lite"/>
    </source>
</evidence>
<feature type="compositionally biased region" description="Polar residues" evidence="1">
    <location>
        <begin position="53"/>
        <end position="62"/>
    </location>
</feature>